<proteinExistence type="predicted"/>
<sequence length="931" mass="110118">MIRLRYILFCKNILKKYKENEIVNKNITLLSKLKTPGHCSSRGIDREKGREEKLMEGVSDIINEGKKEKKKLFLKKLFFVALLFYSTYESIDLLQKNKEYVKKKLGNYLVLYDIIEIKIIPQKIIFDKMVERMKECIMRYMKYIQGLNQYYNYIKLMITECYNNVNIFFNIRVKNILELYPVSTSRKGINNNVPNFTNTKKLQNMRENKTEKEFLPHNNEINKSVEQEIKDKPIDIYLSDSKTNPADVHDMSNDIKNVESFINKLNISNMKEERDDEYMNNEKHTKLCPIDYNDNSYNSISNNYFTSSNNTNITGVNIEREDDESADILKYQENIELEKNFRTAYDRSTEPTEKTPKEENNKIYFNILPFEEENIPIEDHNIKGKELERANCEAGTTFDENLPGGKKGTYWSASSVLEDERFERNPEYVDIMKGTCEAIENNGEHEVVMTFKSQNGRDAIADSSADKEAEGEGKKIFTFPDGDDTYKELDREMLHSAEGVHKNVLMTQTERIIHNMENCKERCGDDNEIKEHTQSEHTVEAEEVERESEYLNNFDNMASPTTSNSTFEGTIKQSSFNKIFEKDIKNFVKNINNLNKEELKCKMIEMFINELITEKYKDILMEEEKWALKKILTIKYNNNYLRMKKKLQKELKRSMIKKLKEEEKVLRENYKKEKENFENHIMNRKQEEINMEKDKLEKELTLVQENYLKKMNIYAFDINRIKEIITEEQLKQTKLESINYIQNQIVNLQNCIIQDLSVESALLDLKKCLERDTFLEKVFKVLPYNFFSRTFKPTSNNNEKIKNEFLILYKQSVKEAFLEQQKNSYFRKIVSTFMSYLYINHQSTLNKILMHTIKENTILKANLLNLSYALNSIEQNNFIDALQYIDDLTGNCKKTFNPFNEHIKNVILFKFYLRLAVSRLILTSKTLRSCP</sequence>
<keyword evidence="5" id="KW-1185">Reference proteome</keyword>
<feature type="coiled-coil region" evidence="1">
    <location>
        <begin position="637"/>
        <end position="706"/>
    </location>
</feature>
<dbReference type="OMA" id="NDYFIQV"/>
<dbReference type="KEGG" id="pmal:PMUG01_08023600"/>
<protein>
    <submittedName>
        <fullName evidence="2">Uncharacterized protein</fullName>
    </submittedName>
</protein>
<dbReference type="OrthoDB" id="387677at2759"/>
<dbReference type="Proteomes" id="UP000078597">
    <property type="component" value="Unassembled WGS sequence"/>
</dbReference>
<evidence type="ECO:0000313" key="3">
    <source>
        <dbReference type="EMBL" id="SCN12111.1"/>
    </source>
</evidence>
<dbReference type="VEuPathDB" id="PlasmoDB:PmUG01_08023600"/>
<evidence type="ECO:0000313" key="2">
    <source>
        <dbReference type="EMBL" id="SBT00795.1"/>
    </source>
</evidence>
<dbReference type="RefSeq" id="XP_028861082.1">
    <property type="nucleotide sequence ID" value="XM_029004388.1"/>
</dbReference>
<gene>
    <name evidence="3" type="primary">PmUG01_08023600</name>
    <name evidence="2" type="ORF">PMALA_078400</name>
    <name evidence="3" type="ORF">PMUG01_08023600</name>
</gene>
<keyword evidence="1" id="KW-0175">Coiled coil</keyword>
<dbReference type="EMBL" id="FLQW01006645">
    <property type="protein sequence ID" value="SBT00795.1"/>
    <property type="molecule type" value="Genomic_DNA"/>
</dbReference>
<reference evidence="2" key="1">
    <citation type="submission" date="2016-05" db="EMBL/GenBank/DDBJ databases">
        <authorList>
            <person name="Lavstsen T."/>
            <person name="Jespersen J.S."/>
        </authorList>
    </citation>
    <scope>NUCLEOTIDE SEQUENCE [LARGE SCALE GENOMIC DNA]</scope>
</reference>
<reference evidence="3 5" key="3">
    <citation type="submission" date="2016-06" db="EMBL/GenBank/DDBJ databases">
        <authorList>
            <consortium name="Pathogen Informatics"/>
        </authorList>
    </citation>
    <scope>NUCLEOTIDE SEQUENCE [LARGE SCALE GENOMIC DNA]</scope>
</reference>
<evidence type="ECO:0000313" key="4">
    <source>
        <dbReference type="Proteomes" id="UP000078597"/>
    </source>
</evidence>
<dbReference type="AlphaFoldDB" id="A0A1A8XAE6"/>
<reference evidence="4" key="2">
    <citation type="submission" date="2016-05" db="EMBL/GenBank/DDBJ databases">
        <authorList>
            <person name="Naeem Raeece"/>
        </authorList>
    </citation>
    <scope>NUCLEOTIDE SEQUENCE [LARGE SCALE GENOMIC DNA]</scope>
</reference>
<accession>A0A1A8XAE6</accession>
<dbReference type="Proteomes" id="UP000219813">
    <property type="component" value="Chromosome 8"/>
</dbReference>
<dbReference type="EMBL" id="LT594629">
    <property type="protein sequence ID" value="SCN12111.1"/>
    <property type="molecule type" value="Genomic_DNA"/>
</dbReference>
<evidence type="ECO:0000256" key="1">
    <source>
        <dbReference type="SAM" id="Coils"/>
    </source>
</evidence>
<organism evidence="2 4">
    <name type="scientific">Plasmodium malariae</name>
    <dbReference type="NCBI Taxonomy" id="5858"/>
    <lineage>
        <taxon>Eukaryota</taxon>
        <taxon>Sar</taxon>
        <taxon>Alveolata</taxon>
        <taxon>Apicomplexa</taxon>
        <taxon>Aconoidasida</taxon>
        <taxon>Haemosporida</taxon>
        <taxon>Plasmodiidae</taxon>
        <taxon>Plasmodium</taxon>
        <taxon>Plasmodium (Plasmodium)</taxon>
    </lineage>
</organism>
<evidence type="ECO:0000313" key="5">
    <source>
        <dbReference type="Proteomes" id="UP000219813"/>
    </source>
</evidence>
<name>A0A1A8XAE6_PLAMA</name>
<dbReference type="GeneID" id="39868218"/>